<gene>
    <name evidence="3" type="ORF">TRAVEDRAFT_137177</name>
</gene>
<dbReference type="KEGG" id="tvs:TRAVEDRAFT_137177"/>
<dbReference type="Proteomes" id="UP000054317">
    <property type="component" value="Unassembled WGS sequence"/>
</dbReference>
<reference evidence="4" key="1">
    <citation type="journal article" date="2012" name="Science">
        <title>The Paleozoic origin of enzymatic lignin decomposition reconstructed from 31 fungal genomes.</title>
        <authorList>
            <person name="Floudas D."/>
            <person name="Binder M."/>
            <person name="Riley R."/>
            <person name="Barry K."/>
            <person name="Blanchette R.A."/>
            <person name="Henrissat B."/>
            <person name="Martinez A.T."/>
            <person name="Otillar R."/>
            <person name="Spatafora J.W."/>
            <person name="Yadav J.S."/>
            <person name="Aerts A."/>
            <person name="Benoit I."/>
            <person name="Boyd A."/>
            <person name="Carlson A."/>
            <person name="Copeland A."/>
            <person name="Coutinho P.M."/>
            <person name="de Vries R.P."/>
            <person name="Ferreira P."/>
            <person name="Findley K."/>
            <person name="Foster B."/>
            <person name="Gaskell J."/>
            <person name="Glotzer D."/>
            <person name="Gorecki P."/>
            <person name="Heitman J."/>
            <person name="Hesse C."/>
            <person name="Hori C."/>
            <person name="Igarashi K."/>
            <person name="Jurgens J.A."/>
            <person name="Kallen N."/>
            <person name="Kersten P."/>
            <person name="Kohler A."/>
            <person name="Kuees U."/>
            <person name="Kumar T.K.A."/>
            <person name="Kuo A."/>
            <person name="LaButti K."/>
            <person name="Larrondo L.F."/>
            <person name="Lindquist E."/>
            <person name="Ling A."/>
            <person name="Lombard V."/>
            <person name="Lucas S."/>
            <person name="Lundell T."/>
            <person name="Martin R."/>
            <person name="McLaughlin D.J."/>
            <person name="Morgenstern I."/>
            <person name="Morin E."/>
            <person name="Murat C."/>
            <person name="Nagy L.G."/>
            <person name="Nolan M."/>
            <person name="Ohm R.A."/>
            <person name="Patyshakuliyeva A."/>
            <person name="Rokas A."/>
            <person name="Ruiz-Duenas F.J."/>
            <person name="Sabat G."/>
            <person name="Salamov A."/>
            <person name="Samejima M."/>
            <person name="Schmutz J."/>
            <person name="Slot J.C."/>
            <person name="St John F."/>
            <person name="Stenlid J."/>
            <person name="Sun H."/>
            <person name="Sun S."/>
            <person name="Syed K."/>
            <person name="Tsang A."/>
            <person name="Wiebenga A."/>
            <person name="Young D."/>
            <person name="Pisabarro A."/>
            <person name="Eastwood D.C."/>
            <person name="Martin F."/>
            <person name="Cullen D."/>
            <person name="Grigoriev I.V."/>
            <person name="Hibbett D.S."/>
        </authorList>
    </citation>
    <scope>NUCLEOTIDE SEQUENCE [LARGE SCALE GENOMIC DNA]</scope>
    <source>
        <strain evidence="4">FP-101664</strain>
    </source>
</reference>
<evidence type="ECO:0000256" key="2">
    <source>
        <dbReference type="SAM" id="Phobius"/>
    </source>
</evidence>
<keyword evidence="2" id="KW-1133">Transmembrane helix</keyword>
<name>R7S6T9_TRAVS</name>
<dbReference type="OrthoDB" id="5314275at2759"/>
<proteinExistence type="predicted"/>
<accession>R7S6T9</accession>
<protein>
    <submittedName>
        <fullName evidence="3">Uncharacterized protein</fullName>
    </submittedName>
</protein>
<evidence type="ECO:0000256" key="1">
    <source>
        <dbReference type="SAM" id="MobiDB-lite"/>
    </source>
</evidence>
<dbReference type="Pfam" id="PF15496">
    <property type="entry name" value="DUF4646"/>
    <property type="match status" value="1"/>
</dbReference>
<evidence type="ECO:0000313" key="3">
    <source>
        <dbReference type="EMBL" id="EIW51611.1"/>
    </source>
</evidence>
<dbReference type="EMBL" id="JH711799">
    <property type="protein sequence ID" value="EIW51611.1"/>
    <property type="molecule type" value="Genomic_DNA"/>
</dbReference>
<dbReference type="InterPro" id="IPR028018">
    <property type="entry name" value="DUF4646"/>
</dbReference>
<sequence length="183" mass="20837">MKNLAPGKSPAKLLEPPPPSFTRPPPPTLSYEDFPDIELIGNGTMLDQGFPYLAPFCPTAPHPFITHDVTEHDWRQFLHDIRIAGSLSPTNRIVSGVLPMAFGFGLILGLFATFGVENHMRRKKKGPVSQLIDHWNHLFFHPRFMHIALEKGPRDRHSRRGRPQLIDKNWRLVISYRPHGGGW</sequence>
<evidence type="ECO:0000313" key="4">
    <source>
        <dbReference type="Proteomes" id="UP000054317"/>
    </source>
</evidence>
<keyword evidence="2" id="KW-0812">Transmembrane</keyword>
<feature type="transmembrane region" description="Helical" evidence="2">
    <location>
        <begin position="93"/>
        <end position="116"/>
    </location>
</feature>
<keyword evidence="2" id="KW-0472">Membrane</keyword>
<dbReference type="GeneID" id="19408954"/>
<feature type="region of interest" description="Disordered" evidence="1">
    <location>
        <begin position="1"/>
        <end position="27"/>
    </location>
</feature>
<dbReference type="RefSeq" id="XP_008045487.1">
    <property type="nucleotide sequence ID" value="XM_008047296.1"/>
</dbReference>
<keyword evidence="4" id="KW-1185">Reference proteome</keyword>
<dbReference type="OMA" id="LIDHWNH"/>
<organism evidence="3 4">
    <name type="scientific">Trametes versicolor (strain FP-101664)</name>
    <name type="common">White-rot fungus</name>
    <name type="synonym">Coriolus versicolor</name>
    <dbReference type="NCBI Taxonomy" id="717944"/>
    <lineage>
        <taxon>Eukaryota</taxon>
        <taxon>Fungi</taxon>
        <taxon>Dikarya</taxon>
        <taxon>Basidiomycota</taxon>
        <taxon>Agaricomycotina</taxon>
        <taxon>Agaricomycetes</taxon>
        <taxon>Polyporales</taxon>
        <taxon>Polyporaceae</taxon>
        <taxon>Trametes</taxon>
    </lineage>
</organism>
<feature type="compositionally biased region" description="Pro residues" evidence="1">
    <location>
        <begin position="15"/>
        <end position="27"/>
    </location>
</feature>
<dbReference type="AlphaFoldDB" id="R7S6T9"/>